<sequence length="510" mass="55651">MQDTNPASCSSPEETLEIAASSVEQNKTPKSSLRFSWGLCLSSLLLLGLGFWLGSIRQTVEPISSAMAENQNFLPVEVDNLVAASSYQQSRTYTGEIVAQNTSNLGFERAGKVVQLAVEAGQWVSAGTPLARLDTSQLMAQKQELFAQKQQALFQLRELQAGPRAETIDTARAKLAQEQALLKEMQSGPRIQTIASARANVNNLQEQLELARSKSKRREALYNQGAIAREQFDEAITDVNSQQARVKQAQSQLDELLAGTRSEVITAQQARVKQAQSQLNELLAGTRSEVIEAQKAALKQLQSRLASLELDLEKSVLKAPFSGKVSQRYLDLGTAVSSGQAIVRLVQVEQVKAHIGIPASLTSQIKIGEVQSIQVGQKSYRAKVDSFLPELDKATRTITVVLKLEDAASKTLTAGQIVNWQLKQKISTSGYWLPTTALVRGIRGLWSVYILGTVPGGFEVERQDVEVLYTDGERVLVRGTLEGNEQIITNGTNRLVPGQKVRPISLGSSN</sequence>
<name>A0A1Z4KED9_ANAVA</name>
<reference evidence="6 7" key="1">
    <citation type="submission" date="2017-06" db="EMBL/GenBank/DDBJ databases">
        <title>Genome sequencing of cyanobaciteial culture collection at National Institute for Environmental Studies (NIES).</title>
        <authorList>
            <person name="Hirose Y."/>
            <person name="Shimura Y."/>
            <person name="Fujisawa T."/>
            <person name="Nakamura Y."/>
            <person name="Kawachi M."/>
        </authorList>
    </citation>
    <scope>NUCLEOTIDE SEQUENCE [LARGE SCALE GENOMIC DNA]</scope>
    <source>
        <strain evidence="6 7">NIES-23</strain>
    </source>
</reference>
<dbReference type="Gene3D" id="2.40.420.20">
    <property type="match status" value="1"/>
</dbReference>
<dbReference type="GO" id="GO:1990281">
    <property type="term" value="C:efflux pump complex"/>
    <property type="evidence" value="ECO:0007669"/>
    <property type="project" value="TreeGrafter"/>
</dbReference>
<dbReference type="PANTHER" id="PTHR30469:SF11">
    <property type="entry name" value="BLL4320 PROTEIN"/>
    <property type="match status" value="1"/>
</dbReference>
<feature type="domain" description="YbhG-like alpha-helical hairpin" evidence="4">
    <location>
        <begin position="170"/>
        <end position="280"/>
    </location>
</feature>
<keyword evidence="3" id="KW-1133">Transmembrane helix</keyword>
<dbReference type="AlphaFoldDB" id="A0A1Z4KED9"/>
<protein>
    <submittedName>
        <fullName evidence="6">Uncharacterized protein</fullName>
    </submittedName>
</protein>
<dbReference type="EMBL" id="AP018216">
    <property type="protein sequence ID" value="BAY67277.1"/>
    <property type="molecule type" value="Genomic_DNA"/>
</dbReference>
<comment type="similarity">
    <text evidence="1">Belongs to the membrane fusion protein (MFP) (TC 8.A.1) family.</text>
</comment>
<dbReference type="PANTHER" id="PTHR30469">
    <property type="entry name" value="MULTIDRUG RESISTANCE PROTEIN MDTA"/>
    <property type="match status" value="1"/>
</dbReference>
<feature type="transmembrane region" description="Helical" evidence="3">
    <location>
        <begin position="35"/>
        <end position="54"/>
    </location>
</feature>
<evidence type="ECO:0000259" key="4">
    <source>
        <dbReference type="Pfam" id="PF25881"/>
    </source>
</evidence>
<accession>A0A1Z4KED9</accession>
<feature type="domain" description="CusB-like beta-barrel" evidence="5">
    <location>
        <begin position="357"/>
        <end position="424"/>
    </location>
</feature>
<dbReference type="InterPro" id="IPR006143">
    <property type="entry name" value="RND_pump_MFP"/>
</dbReference>
<evidence type="ECO:0000313" key="7">
    <source>
        <dbReference type="Proteomes" id="UP000217507"/>
    </source>
</evidence>
<evidence type="ECO:0000313" key="6">
    <source>
        <dbReference type="EMBL" id="BAY67277.1"/>
    </source>
</evidence>
<gene>
    <name evidence="6" type="ORF">NIES23_00490</name>
</gene>
<evidence type="ECO:0000256" key="2">
    <source>
        <dbReference type="SAM" id="Coils"/>
    </source>
</evidence>
<dbReference type="Gene3D" id="1.10.287.470">
    <property type="entry name" value="Helix hairpin bin"/>
    <property type="match status" value="2"/>
</dbReference>
<evidence type="ECO:0000259" key="5">
    <source>
        <dbReference type="Pfam" id="PF25954"/>
    </source>
</evidence>
<dbReference type="NCBIfam" id="TIGR01730">
    <property type="entry name" value="RND_mfp"/>
    <property type="match status" value="1"/>
</dbReference>
<proteinExistence type="inferred from homology"/>
<keyword evidence="3" id="KW-0472">Membrane</keyword>
<dbReference type="Pfam" id="PF25954">
    <property type="entry name" value="Beta-barrel_RND_2"/>
    <property type="match status" value="1"/>
</dbReference>
<dbReference type="InterPro" id="IPR059052">
    <property type="entry name" value="HH_YbhG-like"/>
</dbReference>
<keyword evidence="2" id="KW-0175">Coiled coil</keyword>
<feature type="coiled-coil region" evidence="2">
    <location>
        <begin position="168"/>
        <end position="318"/>
    </location>
</feature>
<keyword evidence="3" id="KW-0812">Transmembrane</keyword>
<dbReference type="InterPro" id="IPR058792">
    <property type="entry name" value="Beta-barrel_RND_2"/>
</dbReference>
<dbReference type="Proteomes" id="UP000217507">
    <property type="component" value="Chromosome"/>
</dbReference>
<organism evidence="6 7">
    <name type="scientific">Trichormus variabilis NIES-23</name>
    <dbReference type="NCBI Taxonomy" id="1973479"/>
    <lineage>
        <taxon>Bacteria</taxon>
        <taxon>Bacillati</taxon>
        <taxon>Cyanobacteriota</taxon>
        <taxon>Cyanophyceae</taxon>
        <taxon>Nostocales</taxon>
        <taxon>Nostocaceae</taxon>
        <taxon>Trichormus</taxon>
    </lineage>
</organism>
<dbReference type="Gene3D" id="2.40.30.170">
    <property type="match status" value="1"/>
</dbReference>
<evidence type="ECO:0000256" key="1">
    <source>
        <dbReference type="ARBA" id="ARBA00009477"/>
    </source>
</evidence>
<evidence type="ECO:0000256" key="3">
    <source>
        <dbReference type="SAM" id="Phobius"/>
    </source>
</evidence>
<dbReference type="SUPFAM" id="SSF111369">
    <property type="entry name" value="HlyD-like secretion proteins"/>
    <property type="match status" value="2"/>
</dbReference>
<dbReference type="Gene3D" id="2.40.50.100">
    <property type="match status" value="1"/>
</dbReference>
<dbReference type="GO" id="GO:0015562">
    <property type="term" value="F:efflux transmembrane transporter activity"/>
    <property type="evidence" value="ECO:0007669"/>
    <property type="project" value="TreeGrafter"/>
</dbReference>
<dbReference type="Pfam" id="PF25881">
    <property type="entry name" value="HH_YBHG"/>
    <property type="match status" value="1"/>
</dbReference>